<dbReference type="Pfam" id="PF00319">
    <property type="entry name" value="SRF-TF"/>
    <property type="match status" value="1"/>
</dbReference>
<dbReference type="EMBL" id="JPOX01000040">
    <property type="protein sequence ID" value="KFX42848.1"/>
    <property type="molecule type" value="Genomic_DNA"/>
</dbReference>
<keyword evidence="4" id="KW-0804">Transcription</keyword>
<dbReference type="InterPro" id="IPR036879">
    <property type="entry name" value="TF_MADSbox_sf"/>
</dbReference>
<evidence type="ECO:0000256" key="6">
    <source>
        <dbReference type="SAM" id="MobiDB-lite"/>
    </source>
</evidence>
<feature type="region of interest" description="Disordered" evidence="6">
    <location>
        <begin position="1"/>
        <end position="23"/>
    </location>
</feature>
<dbReference type="InterPro" id="IPR002100">
    <property type="entry name" value="TF_MADSbox"/>
</dbReference>
<evidence type="ECO:0000256" key="4">
    <source>
        <dbReference type="ARBA" id="ARBA00023163"/>
    </source>
</evidence>
<dbReference type="GO" id="GO:0005634">
    <property type="term" value="C:nucleus"/>
    <property type="evidence" value="ECO:0007669"/>
    <property type="project" value="UniProtKB-SubCell"/>
</dbReference>
<proteinExistence type="predicted"/>
<protein>
    <submittedName>
        <fullName evidence="8">MADS-box protein SVP</fullName>
    </submittedName>
</protein>
<name>A0A093XCA2_TALMA</name>
<evidence type="ECO:0000256" key="3">
    <source>
        <dbReference type="ARBA" id="ARBA00023125"/>
    </source>
</evidence>
<sequence>MTADSSTKKRQLDTPRARSQQRGRLRKTLFKKGYIYSVECDADVYMVIRLRGTGRIFTFQSDSTEDFSPSLRELATKDHFKELHQSKRGFN</sequence>
<keyword evidence="3" id="KW-0238">DNA-binding</keyword>
<reference evidence="8" key="1">
    <citation type="journal article" date="2014" name="PLoS Genet.">
        <title>Signature Gene Expression Reveals Novel Clues to the Molecular Mechanisms of Dimorphic Transition in Penicillium marneffei.</title>
        <authorList>
            <person name="Yang E."/>
            <person name="Wang G."/>
            <person name="Cai J."/>
            <person name="Woo P.C."/>
            <person name="Lau S.K."/>
            <person name="Yuen K.-Y."/>
            <person name="Chow W.-N."/>
            <person name="Lin X."/>
        </authorList>
    </citation>
    <scope>NUCLEOTIDE SEQUENCE [LARGE SCALE GENOMIC DNA]</scope>
    <source>
        <strain evidence="8">PM1</strain>
    </source>
</reference>
<evidence type="ECO:0000313" key="8">
    <source>
        <dbReference type="EMBL" id="KFX42848.1"/>
    </source>
</evidence>
<keyword evidence="2" id="KW-0805">Transcription regulation</keyword>
<evidence type="ECO:0000256" key="2">
    <source>
        <dbReference type="ARBA" id="ARBA00023015"/>
    </source>
</evidence>
<dbReference type="Gene3D" id="3.40.1810.10">
    <property type="entry name" value="Transcription factor, MADS-box"/>
    <property type="match status" value="1"/>
</dbReference>
<organism evidence="8">
    <name type="scientific">Talaromyces marneffei PM1</name>
    <dbReference type="NCBI Taxonomy" id="1077442"/>
    <lineage>
        <taxon>Eukaryota</taxon>
        <taxon>Fungi</taxon>
        <taxon>Dikarya</taxon>
        <taxon>Ascomycota</taxon>
        <taxon>Pezizomycotina</taxon>
        <taxon>Eurotiomycetes</taxon>
        <taxon>Eurotiomycetidae</taxon>
        <taxon>Eurotiales</taxon>
        <taxon>Trichocomaceae</taxon>
        <taxon>Talaromyces</taxon>
        <taxon>Talaromyces sect. Talaromyces</taxon>
    </lineage>
</organism>
<accession>A0A093XCA2</accession>
<comment type="caution">
    <text evidence="8">The sequence shown here is derived from an EMBL/GenBank/DDBJ whole genome shotgun (WGS) entry which is preliminary data.</text>
</comment>
<dbReference type="GO" id="GO:0045944">
    <property type="term" value="P:positive regulation of transcription by RNA polymerase II"/>
    <property type="evidence" value="ECO:0007669"/>
    <property type="project" value="UniProtKB-ARBA"/>
</dbReference>
<dbReference type="GO" id="GO:0046983">
    <property type="term" value="F:protein dimerization activity"/>
    <property type="evidence" value="ECO:0007669"/>
    <property type="project" value="InterPro"/>
</dbReference>
<evidence type="ECO:0000256" key="5">
    <source>
        <dbReference type="ARBA" id="ARBA00023242"/>
    </source>
</evidence>
<evidence type="ECO:0000259" key="7">
    <source>
        <dbReference type="Pfam" id="PF00319"/>
    </source>
</evidence>
<comment type="subcellular location">
    <subcellularLocation>
        <location evidence="1">Nucleus</location>
    </subcellularLocation>
</comment>
<keyword evidence="5" id="KW-0539">Nucleus</keyword>
<dbReference type="HOGENOM" id="CLU_2428555_0_0_1"/>
<evidence type="ECO:0000256" key="1">
    <source>
        <dbReference type="ARBA" id="ARBA00004123"/>
    </source>
</evidence>
<feature type="compositionally biased region" description="Basic and acidic residues" evidence="6">
    <location>
        <begin position="1"/>
        <end position="16"/>
    </location>
</feature>
<feature type="domain" description="MADS-box" evidence="7">
    <location>
        <begin position="15"/>
        <end position="59"/>
    </location>
</feature>
<dbReference type="GO" id="GO:0003677">
    <property type="term" value="F:DNA binding"/>
    <property type="evidence" value="ECO:0007669"/>
    <property type="project" value="UniProtKB-KW"/>
</dbReference>
<dbReference type="SUPFAM" id="SSF55455">
    <property type="entry name" value="SRF-like"/>
    <property type="match status" value="1"/>
</dbReference>
<gene>
    <name evidence="8" type="ORF">GQ26_0400400</name>
</gene>
<dbReference type="AlphaFoldDB" id="A0A093XCA2"/>